<dbReference type="EMBL" id="DWWB01000075">
    <property type="protein sequence ID" value="HJC67533.1"/>
    <property type="molecule type" value="Genomic_DNA"/>
</dbReference>
<dbReference type="AlphaFoldDB" id="A0A9D2PUH8"/>
<feature type="transmembrane region" description="Helical" evidence="6">
    <location>
        <begin position="417"/>
        <end position="437"/>
    </location>
</feature>
<dbReference type="PROSITE" id="PS00108">
    <property type="entry name" value="PROTEIN_KINASE_ST"/>
    <property type="match status" value="1"/>
</dbReference>
<protein>
    <submittedName>
        <fullName evidence="8">Serine/threonine protein kinase</fullName>
    </submittedName>
</protein>
<keyword evidence="1" id="KW-0808">Transferase</keyword>
<feature type="transmembrane region" description="Helical" evidence="6">
    <location>
        <begin position="355"/>
        <end position="379"/>
    </location>
</feature>
<dbReference type="CDD" id="cd14014">
    <property type="entry name" value="STKc_PknB_like"/>
    <property type="match status" value="1"/>
</dbReference>
<dbReference type="GO" id="GO:0004674">
    <property type="term" value="F:protein serine/threonine kinase activity"/>
    <property type="evidence" value="ECO:0007669"/>
    <property type="project" value="UniProtKB-KW"/>
</dbReference>
<evidence type="ECO:0000256" key="6">
    <source>
        <dbReference type="SAM" id="Phobius"/>
    </source>
</evidence>
<dbReference type="InterPro" id="IPR008271">
    <property type="entry name" value="Ser/Thr_kinase_AS"/>
</dbReference>
<dbReference type="PANTHER" id="PTHR43671:SF85">
    <property type="entry name" value="KINASE, PUTATIVE-RELATED"/>
    <property type="match status" value="1"/>
</dbReference>
<feature type="transmembrane region" description="Helical" evidence="6">
    <location>
        <begin position="492"/>
        <end position="511"/>
    </location>
</feature>
<evidence type="ECO:0000313" key="8">
    <source>
        <dbReference type="EMBL" id="HJC67533.1"/>
    </source>
</evidence>
<sequence length="572" mass="62256">ALMSKLKGNSNVVSYENHQVIEHKGGIGWDILIQMELLTPLNEHTRKHTITRQDVIRLGIDLCRALELCQKYNIIHRDVKPENIFISDAGDYKLGDFGIARTVEKTTSGLSKKGTYTYMAPEVYKGEAYGSTVDIYSLGIVLYRLLNGNRTPFLPAAPAPITHADRENALVKRLSGAALPPPSHAEGRLSEIVLKACAYDPKERYSSPMQMRHELEAILYSQEEGKYIYPEGDDVPQDSVHYVKTGEEGPGAGYERTQRDGDGTAGRFAGSGTASDFGGSRTTSDFGGSRSGGRFDGTRTVSDFGGRERTGGSVARDGSGASGDLGKKVQDAEGTDASGGPADGKKAVSRPAARWLEWGLLVLMAVVVLPNSMIVAYWIARGMLYNIPAIIRYLPGNAVLMGICIRICASKQRAVRIGGLLIALVFFVISLTNGLILSSMFTPLYLMAYISLMVLGSLAAEQEERGIRWNILLSLLPVFMAYYWSFHAPTQIIIGIMVYFVIYTGIWTAVLKAGKGRENQKTLLYGAAALSAALFLLQFLTILFWPPYFVCALVVTAGSAAVAFGLWAISKC</sequence>
<keyword evidence="6" id="KW-0812">Transmembrane</keyword>
<evidence type="ECO:0000256" key="3">
    <source>
        <dbReference type="ARBA" id="ARBA00022777"/>
    </source>
</evidence>
<dbReference type="PANTHER" id="PTHR43671">
    <property type="entry name" value="SERINE/THREONINE-PROTEIN KINASE NEK"/>
    <property type="match status" value="1"/>
</dbReference>
<feature type="region of interest" description="Disordered" evidence="5">
    <location>
        <begin position="238"/>
        <end position="346"/>
    </location>
</feature>
<dbReference type="Gene3D" id="1.10.510.10">
    <property type="entry name" value="Transferase(Phosphotransferase) domain 1"/>
    <property type="match status" value="1"/>
</dbReference>
<keyword evidence="3 8" id="KW-0418">Kinase</keyword>
<dbReference type="InterPro" id="IPR000719">
    <property type="entry name" value="Prot_kinase_dom"/>
</dbReference>
<proteinExistence type="predicted"/>
<organism evidence="8 9">
    <name type="scientific">Candidatus Enterocloster excrementigallinarum</name>
    <dbReference type="NCBI Taxonomy" id="2838558"/>
    <lineage>
        <taxon>Bacteria</taxon>
        <taxon>Bacillati</taxon>
        <taxon>Bacillota</taxon>
        <taxon>Clostridia</taxon>
        <taxon>Lachnospirales</taxon>
        <taxon>Lachnospiraceae</taxon>
        <taxon>Enterocloster</taxon>
    </lineage>
</organism>
<evidence type="ECO:0000256" key="2">
    <source>
        <dbReference type="ARBA" id="ARBA00022741"/>
    </source>
</evidence>
<reference evidence="8" key="1">
    <citation type="journal article" date="2021" name="PeerJ">
        <title>Extensive microbial diversity within the chicken gut microbiome revealed by metagenomics and culture.</title>
        <authorList>
            <person name="Gilroy R."/>
            <person name="Ravi A."/>
            <person name="Getino M."/>
            <person name="Pursley I."/>
            <person name="Horton D.L."/>
            <person name="Alikhan N.F."/>
            <person name="Baker D."/>
            <person name="Gharbi K."/>
            <person name="Hall N."/>
            <person name="Watson M."/>
            <person name="Adriaenssens E.M."/>
            <person name="Foster-Nyarko E."/>
            <person name="Jarju S."/>
            <person name="Secka A."/>
            <person name="Antonio M."/>
            <person name="Oren A."/>
            <person name="Chaudhuri R.R."/>
            <person name="La Ragione R."/>
            <person name="Hildebrand F."/>
            <person name="Pallen M.J."/>
        </authorList>
    </citation>
    <scope>NUCLEOTIDE SEQUENCE</scope>
    <source>
        <strain evidence="8">CHK198-12963</strain>
    </source>
</reference>
<feature type="transmembrane region" description="Helical" evidence="6">
    <location>
        <begin position="467"/>
        <end position="486"/>
    </location>
</feature>
<dbReference type="InterPro" id="IPR011009">
    <property type="entry name" value="Kinase-like_dom_sf"/>
</dbReference>
<dbReference type="SMART" id="SM00220">
    <property type="entry name" value="S_TKc"/>
    <property type="match status" value="1"/>
</dbReference>
<feature type="domain" description="Protein kinase" evidence="7">
    <location>
        <begin position="1"/>
        <end position="216"/>
    </location>
</feature>
<dbReference type="Proteomes" id="UP000823863">
    <property type="component" value="Unassembled WGS sequence"/>
</dbReference>
<dbReference type="PROSITE" id="PS50011">
    <property type="entry name" value="PROTEIN_KINASE_DOM"/>
    <property type="match status" value="1"/>
</dbReference>
<keyword evidence="4" id="KW-0067">ATP-binding</keyword>
<feature type="transmembrane region" description="Helical" evidence="6">
    <location>
        <begin position="523"/>
        <end position="541"/>
    </location>
</feature>
<evidence type="ECO:0000259" key="7">
    <source>
        <dbReference type="PROSITE" id="PS50011"/>
    </source>
</evidence>
<feature type="transmembrane region" description="Helical" evidence="6">
    <location>
        <begin position="443"/>
        <end position="460"/>
    </location>
</feature>
<keyword evidence="6" id="KW-1133">Transmembrane helix</keyword>
<reference evidence="8" key="2">
    <citation type="submission" date="2021-04" db="EMBL/GenBank/DDBJ databases">
        <authorList>
            <person name="Gilroy R."/>
        </authorList>
    </citation>
    <scope>NUCLEOTIDE SEQUENCE</scope>
    <source>
        <strain evidence="8">CHK198-12963</strain>
    </source>
</reference>
<accession>A0A9D2PUH8</accession>
<dbReference type="InterPro" id="IPR050660">
    <property type="entry name" value="NEK_Ser/Thr_kinase"/>
</dbReference>
<evidence type="ECO:0000256" key="4">
    <source>
        <dbReference type="ARBA" id="ARBA00022840"/>
    </source>
</evidence>
<feature type="compositionally biased region" description="Low complexity" evidence="5">
    <location>
        <begin position="277"/>
        <end position="288"/>
    </location>
</feature>
<keyword evidence="8" id="KW-0723">Serine/threonine-protein kinase</keyword>
<feature type="non-terminal residue" evidence="8">
    <location>
        <position position="1"/>
    </location>
</feature>
<feature type="transmembrane region" description="Helical" evidence="6">
    <location>
        <begin position="547"/>
        <end position="569"/>
    </location>
</feature>
<evidence type="ECO:0000256" key="1">
    <source>
        <dbReference type="ARBA" id="ARBA00022679"/>
    </source>
</evidence>
<comment type="caution">
    <text evidence="8">The sequence shown here is derived from an EMBL/GenBank/DDBJ whole genome shotgun (WGS) entry which is preliminary data.</text>
</comment>
<evidence type="ECO:0000256" key="5">
    <source>
        <dbReference type="SAM" id="MobiDB-lite"/>
    </source>
</evidence>
<name>A0A9D2PUH8_9FIRM</name>
<dbReference type="GO" id="GO:0005524">
    <property type="term" value="F:ATP binding"/>
    <property type="evidence" value="ECO:0007669"/>
    <property type="project" value="UniProtKB-KW"/>
</dbReference>
<gene>
    <name evidence="8" type="ORF">H9931_12620</name>
</gene>
<dbReference type="SUPFAM" id="SSF56112">
    <property type="entry name" value="Protein kinase-like (PK-like)"/>
    <property type="match status" value="1"/>
</dbReference>
<evidence type="ECO:0000313" key="9">
    <source>
        <dbReference type="Proteomes" id="UP000823863"/>
    </source>
</evidence>
<keyword evidence="6" id="KW-0472">Membrane</keyword>
<keyword evidence="2" id="KW-0547">Nucleotide-binding</keyword>
<dbReference type="Pfam" id="PF00069">
    <property type="entry name" value="Pkinase"/>
    <property type="match status" value="1"/>
</dbReference>